<gene>
    <name evidence="7" type="ORF">TK11N_18620</name>
    <name evidence="8" type="ORF">TK2N_19050</name>
</gene>
<dbReference type="Gene3D" id="3.40.930.10">
    <property type="entry name" value="Mannitol-specific EII, Chain A"/>
    <property type="match status" value="1"/>
</dbReference>
<dbReference type="GO" id="GO:0030295">
    <property type="term" value="F:protein kinase activator activity"/>
    <property type="evidence" value="ECO:0007669"/>
    <property type="project" value="TreeGrafter"/>
</dbReference>
<evidence type="ECO:0000256" key="5">
    <source>
        <dbReference type="ARBA" id="ARBA00022683"/>
    </source>
</evidence>
<organism evidence="8 9">
    <name type="scientific">Tetragenococcus koreensis</name>
    <dbReference type="NCBI Taxonomy" id="290335"/>
    <lineage>
        <taxon>Bacteria</taxon>
        <taxon>Bacillati</taxon>
        <taxon>Bacillota</taxon>
        <taxon>Bacilli</taxon>
        <taxon>Lactobacillales</taxon>
        <taxon>Enterococcaceae</taxon>
        <taxon>Tetragenococcus</taxon>
    </lineage>
</organism>
<evidence type="ECO:0000256" key="3">
    <source>
        <dbReference type="ARBA" id="ARBA00022597"/>
    </source>
</evidence>
<evidence type="ECO:0000256" key="4">
    <source>
        <dbReference type="ARBA" id="ARBA00022679"/>
    </source>
</evidence>
<evidence type="ECO:0000259" key="6">
    <source>
        <dbReference type="PROSITE" id="PS51094"/>
    </source>
</evidence>
<keyword evidence="1" id="KW-0813">Transport</keyword>
<evidence type="ECO:0000313" key="10">
    <source>
        <dbReference type="Proteomes" id="UP000886607"/>
    </source>
</evidence>
<reference evidence="8" key="2">
    <citation type="journal article" date="2020" name="Int. Dairy J.">
        <title>Lactic acid bacterial diversity in Brie cheese focusing on salt concentration and pH of isolation medium and characterisation of halophilic and alkaliphilic lactic acid bacterial isolates.</title>
        <authorList>
            <person name="Unno R."/>
            <person name="Matsutani M."/>
            <person name="Suzuki T."/>
            <person name="Kodama K."/>
            <person name="Matsushita H."/>
            <person name="Yamasato K."/>
            <person name="Koizumi Y."/>
            <person name="Ishikawa M."/>
        </authorList>
    </citation>
    <scope>NUCLEOTIDE SEQUENCE</scope>
    <source>
        <strain evidence="8">7C1</strain>
        <strain evidence="7">8C4</strain>
    </source>
</reference>
<keyword evidence="4" id="KW-0808">Transferase</keyword>
<dbReference type="PANTHER" id="PTHR47738:SF1">
    <property type="entry name" value="NITROGEN REGULATORY PROTEIN"/>
    <property type="match status" value="1"/>
</dbReference>
<dbReference type="InterPro" id="IPR002178">
    <property type="entry name" value="PTS_EIIA_type-2_dom"/>
</dbReference>
<evidence type="ECO:0000313" key="7">
    <source>
        <dbReference type="EMBL" id="GEQ50010.1"/>
    </source>
</evidence>
<dbReference type="InterPro" id="IPR016152">
    <property type="entry name" value="PTrfase/Anion_transptr"/>
</dbReference>
<dbReference type="EMBL" id="BKBQ01000032">
    <property type="protein sequence ID" value="GEQ55061.1"/>
    <property type="molecule type" value="Genomic_DNA"/>
</dbReference>
<evidence type="ECO:0000313" key="8">
    <source>
        <dbReference type="EMBL" id="GEQ55061.1"/>
    </source>
</evidence>
<dbReference type="GO" id="GO:0008982">
    <property type="term" value="F:protein-N(PI)-phosphohistidine-sugar phosphotransferase activity"/>
    <property type="evidence" value="ECO:0007669"/>
    <property type="project" value="InterPro"/>
</dbReference>
<dbReference type="PROSITE" id="PS51094">
    <property type="entry name" value="PTS_EIIA_TYPE_2"/>
    <property type="match status" value="1"/>
</dbReference>
<protein>
    <submittedName>
        <fullName evidence="8">Fructose/mannitol-specific PTS system IIA component</fullName>
    </submittedName>
</protein>
<dbReference type="NCBIfam" id="TIGR00848">
    <property type="entry name" value="fruA"/>
    <property type="match status" value="1"/>
</dbReference>
<keyword evidence="2" id="KW-0597">Phosphoprotein</keyword>
<name>A0AAN4UCZ3_9ENTE</name>
<dbReference type="EMBL" id="BKBO01000031">
    <property type="protein sequence ID" value="GEQ50010.1"/>
    <property type="molecule type" value="Genomic_DNA"/>
</dbReference>
<dbReference type="InterPro" id="IPR004715">
    <property type="entry name" value="PTS_IIA_fruc"/>
</dbReference>
<dbReference type="CDD" id="cd00211">
    <property type="entry name" value="PTS_IIA_fru"/>
    <property type="match status" value="1"/>
</dbReference>
<dbReference type="SUPFAM" id="SSF55804">
    <property type="entry name" value="Phoshotransferase/anion transport protein"/>
    <property type="match status" value="1"/>
</dbReference>
<keyword evidence="10" id="KW-1185">Reference proteome</keyword>
<evidence type="ECO:0000256" key="2">
    <source>
        <dbReference type="ARBA" id="ARBA00022553"/>
    </source>
</evidence>
<comment type="caution">
    <text evidence="8">The sequence shown here is derived from an EMBL/GenBank/DDBJ whole genome shotgun (WGS) entry which is preliminary data.</text>
</comment>
<keyword evidence="3" id="KW-0762">Sugar transport</keyword>
<dbReference type="GeneID" id="69986664"/>
<keyword evidence="5" id="KW-0598">Phosphotransferase system</keyword>
<dbReference type="AlphaFoldDB" id="A0AAN4UCZ3"/>
<accession>A0AAN4UCZ3</accession>
<proteinExistence type="predicted"/>
<dbReference type="KEGG" id="tkr:C7K43_11980"/>
<evidence type="ECO:0000256" key="1">
    <source>
        <dbReference type="ARBA" id="ARBA00022448"/>
    </source>
</evidence>
<dbReference type="Proteomes" id="UP000886607">
    <property type="component" value="Unassembled WGS sequence"/>
</dbReference>
<dbReference type="PANTHER" id="PTHR47738">
    <property type="entry name" value="PTS SYSTEM FRUCTOSE-LIKE EIIA COMPONENT-RELATED"/>
    <property type="match status" value="1"/>
</dbReference>
<evidence type="ECO:0000313" key="9">
    <source>
        <dbReference type="Proteomes" id="UP000886597"/>
    </source>
</evidence>
<sequence>MKFDEENILLDLSVTSKTELFKVIADYAQSLNYIENTEKVSEAFLDREKEFSTGLQDGFAIPHAKSEFVLSPTVFFIRLKKPLSWETFDGTDVKHLFALLAAKKNAGTVYLKMLSNLSQALLEEEFIHKIKGSVSKEELVVLINKEMIGEEIK</sequence>
<reference evidence="8" key="1">
    <citation type="submission" date="2019-08" db="EMBL/GenBank/DDBJ databases">
        <authorList>
            <person name="Ishikawa M."/>
            <person name="Suzuki T."/>
            <person name="Matsutani M."/>
        </authorList>
    </citation>
    <scope>NUCLEOTIDE SEQUENCE</scope>
    <source>
        <strain evidence="8">7C1</strain>
        <strain evidence="7">8C4</strain>
    </source>
</reference>
<dbReference type="GO" id="GO:0009401">
    <property type="term" value="P:phosphoenolpyruvate-dependent sugar phosphotransferase system"/>
    <property type="evidence" value="ECO:0007669"/>
    <property type="project" value="UniProtKB-KW"/>
</dbReference>
<dbReference type="RefSeq" id="WP_124007039.1">
    <property type="nucleotide sequence ID" value="NZ_BJYN01000042.1"/>
</dbReference>
<dbReference type="InterPro" id="IPR051541">
    <property type="entry name" value="PTS_SugarTrans_NitroReg"/>
</dbReference>
<dbReference type="Pfam" id="PF00359">
    <property type="entry name" value="PTS_EIIA_2"/>
    <property type="match status" value="1"/>
</dbReference>
<dbReference type="GO" id="GO:0016020">
    <property type="term" value="C:membrane"/>
    <property type="evidence" value="ECO:0007669"/>
    <property type="project" value="InterPro"/>
</dbReference>
<dbReference type="Proteomes" id="UP000886597">
    <property type="component" value="Unassembled WGS sequence"/>
</dbReference>
<feature type="domain" description="PTS EIIA type-2" evidence="6">
    <location>
        <begin position="1"/>
        <end position="146"/>
    </location>
</feature>